<name>A0A7W7HJW7_9ACTN</name>
<reference evidence="1 2" key="1">
    <citation type="submission" date="2020-08" db="EMBL/GenBank/DDBJ databases">
        <title>Sequencing the genomes of 1000 actinobacteria strains.</title>
        <authorList>
            <person name="Klenk H.-P."/>
        </authorList>
    </citation>
    <scope>NUCLEOTIDE SEQUENCE [LARGE SCALE GENOMIC DNA]</scope>
    <source>
        <strain evidence="1 2">DSM 43150</strain>
    </source>
</reference>
<accession>A0A7W7HJW7</accession>
<proteinExistence type="predicted"/>
<dbReference type="EMBL" id="JACHNC010000001">
    <property type="protein sequence ID" value="MBB4751854.1"/>
    <property type="molecule type" value="Genomic_DNA"/>
</dbReference>
<dbReference type="Proteomes" id="UP000590511">
    <property type="component" value="Unassembled WGS sequence"/>
</dbReference>
<protein>
    <submittedName>
        <fullName evidence="1">Beta-phosphoglucomutase-like phosphatase (HAD superfamily)</fullName>
    </submittedName>
</protein>
<organism evidence="1 2">
    <name type="scientific">Actinoplanes lobatus</name>
    <dbReference type="NCBI Taxonomy" id="113568"/>
    <lineage>
        <taxon>Bacteria</taxon>
        <taxon>Bacillati</taxon>
        <taxon>Actinomycetota</taxon>
        <taxon>Actinomycetes</taxon>
        <taxon>Micromonosporales</taxon>
        <taxon>Micromonosporaceae</taxon>
        <taxon>Actinoplanes</taxon>
    </lineage>
</organism>
<gene>
    <name evidence="1" type="ORF">BJ964_006015</name>
</gene>
<dbReference type="AlphaFoldDB" id="A0A7W7HJW7"/>
<sequence length="29" mass="3053">MDMDGTLVDSRAAVERAWSAPLADAGHLP</sequence>
<dbReference type="SUPFAM" id="SSF56784">
    <property type="entry name" value="HAD-like"/>
    <property type="match status" value="1"/>
</dbReference>
<comment type="caution">
    <text evidence="1">The sequence shown here is derived from an EMBL/GenBank/DDBJ whole genome shotgun (WGS) entry which is preliminary data.</text>
</comment>
<dbReference type="InterPro" id="IPR036412">
    <property type="entry name" value="HAD-like_sf"/>
</dbReference>
<evidence type="ECO:0000313" key="2">
    <source>
        <dbReference type="Proteomes" id="UP000590511"/>
    </source>
</evidence>
<evidence type="ECO:0000313" key="1">
    <source>
        <dbReference type="EMBL" id="MBB4751854.1"/>
    </source>
</evidence>